<dbReference type="SUPFAM" id="SSF56672">
    <property type="entry name" value="DNA/RNA polymerases"/>
    <property type="match status" value="1"/>
</dbReference>
<keyword evidence="3" id="KW-1185">Reference proteome</keyword>
<protein>
    <recommendedName>
        <fullName evidence="1">Reverse transcriptase domain-containing protein</fullName>
    </recommendedName>
</protein>
<accession>A0A8R7QRC4</accession>
<reference evidence="2" key="2">
    <citation type="submission" date="2018-03" db="EMBL/GenBank/DDBJ databases">
        <title>The Triticum urartu genome reveals the dynamic nature of wheat genome evolution.</title>
        <authorList>
            <person name="Ling H."/>
            <person name="Ma B."/>
            <person name="Shi X."/>
            <person name="Liu H."/>
            <person name="Dong L."/>
            <person name="Sun H."/>
            <person name="Cao Y."/>
            <person name="Gao Q."/>
            <person name="Zheng S."/>
            <person name="Li Y."/>
            <person name="Yu Y."/>
            <person name="Du H."/>
            <person name="Qi M."/>
            <person name="Li Y."/>
            <person name="Yu H."/>
            <person name="Cui Y."/>
            <person name="Wang N."/>
            <person name="Chen C."/>
            <person name="Wu H."/>
            <person name="Zhao Y."/>
            <person name="Zhang J."/>
            <person name="Li Y."/>
            <person name="Zhou W."/>
            <person name="Zhang B."/>
            <person name="Hu W."/>
            <person name="Eijk M."/>
            <person name="Tang J."/>
            <person name="Witsenboer H."/>
            <person name="Zhao S."/>
            <person name="Li Z."/>
            <person name="Zhang A."/>
            <person name="Wang D."/>
            <person name="Liang C."/>
        </authorList>
    </citation>
    <scope>NUCLEOTIDE SEQUENCE [LARGE SCALE GENOMIC DNA]</scope>
    <source>
        <strain evidence="2">cv. G1812</strain>
    </source>
</reference>
<organism evidence="2 3">
    <name type="scientific">Triticum urartu</name>
    <name type="common">Red wild einkorn</name>
    <name type="synonym">Crithodium urartu</name>
    <dbReference type="NCBI Taxonomy" id="4572"/>
    <lineage>
        <taxon>Eukaryota</taxon>
        <taxon>Viridiplantae</taxon>
        <taxon>Streptophyta</taxon>
        <taxon>Embryophyta</taxon>
        <taxon>Tracheophyta</taxon>
        <taxon>Spermatophyta</taxon>
        <taxon>Magnoliopsida</taxon>
        <taxon>Liliopsida</taxon>
        <taxon>Poales</taxon>
        <taxon>Poaceae</taxon>
        <taxon>BOP clade</taxon>
        <taxon>Pooideae</taxon>
        <taxon>Triticodae</taxon>
        <taxon>Triticeae</taxon>
        <taxon>Triticinae</taxon>
        <taxon>Triticum</taxon>
    </lineage>
</organism>
<reference evidence="3" key="1">
    <citation type="journal article" date="2013" name="Nature">
        <title>Draft genome of the wheat A-genome progenitor Triticum urartu.</title>
        <authorList>
            <person name="Ling H.Q."/>
            <person name="Zhao S."/>
            <person name="Liu D."/>
            <person name="Wang J."/>
            <person name="Sun H."/>
            <person name="Zhang C."/>
            <person name="Fan H."/>
            <person name="Li D."/>
            <person name="Dong L."/>
            <person name="Tao Y."/>
            <person name="Gao C."/>
            <person name="Wu H."/>
            <person name="Li Y."/>
            <person name="Cui Y."/>
            <person name="Guo X."/>
            <person name="Zheng S."/>
            <person name="Wang B."/>
            <person name="Yu K."/>
            <person name="Liang Q."/>
            <person name="Yang W."/>
            <person name="Lou X."/>
            <person name="Chen J."/>
            <person name="Feng M."/>
            <person name="Jian J."/>
            <person name="Zhang X."/>
            <person name="Luo G."/>
            <person name="Jiang Y."/>
            <person name="Liu J."/>
            <person name="Wang Z."/>
            <person name="Sha Y."/>
            <person name="Zhang B."/>
            <person name="Wu H."/>
            <person name="Tang D."/>
            <person name="Shen Q."/>
            <person name="Xue P."/>
            <person name="Zou S."/>
            <person name="Wang X."/>
            <person name="Liu X."/>
            <person name="Wang F."/>
            <person name="Yang Y."/>
            <person name="An X."/>
            <person name="Dong Z."/>
            <person name="Zhang K."/>
            <person name="Zhang X."/>
            <person name="Luo M.C."/>
            <person name="Dvorak J."/>
            <person name="Tong Y."/>
            <person name="Wang J."/>
            <person name="Yang H."/>
            <person name="Li Z."/>
            <person name="Wang D."/>
            <person name="Zhang A."/>
            <person name="Wang J."/>
        </authorList>
    </citation>
    <scope>NUCLEOTIDE SEQUENCE</scope>
    <source>
        <strain evidence="3">cv. G1812</strain>
    </source>
</reference>
<dbReference type="GO" id="GO:0003824">
    <property type="term" value="F:catalytic activity"/>
    <property type="evidence" value="ECO:0007669"/>
    <property type="project" value="InterPro"/>
</dbReference>
<dbReference type="PROSITE" id="PS50878">
    <property type="entry name" value="RT_POL"/>
    <property type="match status" value="1"/>
</dbReference>
<dbReference type="AlphaFoldDB" id="A0A8R7QRC4"/>
<evidence type="ECO:0000259" key="1">
    <source>
        <dbReference type="PROSITE" id="PS50878"/>
    </source>
</evidence>
<dbReference type="SUPFAM" id="SSF56219">
    <property type="entry name" value="DNase I-like"/>
    <property type="match status" value="1"/>
</dbReference>
<dbReference type="InterPro" id="IPR036691">
    <property type="entry name" value="Endo/exonu/phosph_ase_sf"/>
</dbReference>
<dbReference type="InterPro" id="IPR000477">
    <property type="entry name" value="RT_dom"/>
</dbReference>
<dbReference type="CDD" id="cd01650">
    <property type="entry name" value="RT_nLTR_like"/>
    <property type="match status" value="1"/>
</dbReference>
<evidence type="ECO:0000313" key="2">
    <source>
        <dbReference type="EnsemblPlants" id="TuG1812G0600001616.01.T01.cds312189"/>
    </source>
</evidence>
<name>A0A8R7QRC4_TRIUA</name>
<dbReference type="EnsemblPlants" id="TuG1812G0600001616.01.T01">
    <property type="protein sequence ID" value="TuG1812G0600001616.01.T01.cds312189"/>
    <property type="gene ID" value="TuG1812G0600001616.01"/>
</dbReference>
<dbReference type="InterPro" id="IPR005135">
    <property type="entry name" value="Endo/exonuclease/phosphatase"/>
</dbReference>
<dbReference type="InterPro" id="IPR052343">
    <property type="entry name" value="Retrotransposon-Effector_Assoc"/>
</dbReference>
<dbReference type="Pfam" id="PF00078">
    <property type="entry name" value="RVT_1"/>
    <property type="match status" value="1"/>
</dbReference>
<proteinExistence type="predicted"/>
<dbReference type="Pfam" id="PF03372">
    <property type="entry name" value="Exo_endo_phos"/>
    <property type="match status" value="1"/>
</dbReference>
<feature type="domain" description="Reverse transcriptase" evidence="1">
    <location>
        <begin position="483"/>
        <end position="695"/>
    </location>
</feature>
<dbReference type="PANTHER" id="PTHR46890:SF48">
    <property type="entry name" value="RNA-DIRECTED DNA POLYMERASE"/>
    <property type="match status" value="1"/>
</dbReference>
<sequence length="695" mass="80177">MRLIAWNCRGLGNGPAIRGLLELQKEDPDVLFLSETKMECSRLDWLRWKMGMTQMFVKNCEGQSGGLAMFWKKEVQLVVLPFVSKYHIDTEIAEEDGFVWRFTGIYGEPKSDEKEKTWRLLRNLKQQNNKPWLCAGDFNEILHSWEKEGGPPRGQACMDRFKAALENCELRDLGYVGDTFTWRNHSHMAEKYVKERLDRAVATTSWCCRFPAYRVTNGDPRHSDHRPVIVDTAGAARIRHGSVQNQNPRFEASWLEEEGCKEMVQNIWQLETQIAGENVAGAVKSVMRELMDWSRNILGDLEKRICRLKKQLEECRRQNIGAEQVHKEQILRFKLERLEEQRETYWKQRAHINWMKGGDRNTKKFHAAATERRRQNRIKKLRREDGRVVEDVNEMKEVVSNYFLNLFTSHAGTRLDQLLGHIEPRVTSHMNESLAMEFTREEVYEALQSIGDLKAPGLDGMPSIFYKKCWDIVGDEVVAEVLNVLNGGPMPEGWNDTCVVLIPKVKNPESMKDLRPISLCNVVYKLVSKVLANRLKQILPDIISPNQSAFVPGQLITDNILLAYECTHYMKNKRGGKEGYAAVKLDMSKAYDHIEWHFLERMMYKLGFQEQWINKIMLCVSSVSYKFRVNGECTDTIVPQRGLRQGDPISPYLFLICVEGFSSLLNKAEADGSLKGIRICNNAPSFNHLLFADDS</sequence>
<dbReference type="Gramene" id="TuG1812G0600001616.01.T01">
    <property type="protein sequence ID" value="TuG1812G0600001616.01.T01.cds312189"/>
    <property type="gene ID" value="TuG1812G0600001616.01"/>
</dbReference>
<dbReference type="Gene3D" id="3.60.10.10">
    <property type="entry name" value="Endonuclease/exonuclease/phosphatase"/>
    <property type="match status" value="1"/>
</dbReference>
<dbReference type="InterPro" id="IPR043502">
    <property type="entry name" value="DNA/RNA_pol_sf"/>
</dbReference>
<evidence type="ECO:0000313" key="3">
    <source>
        <dbReference type="Proteomes" id="UP000015106"/>
    </source>
</evidence>
<dbReference type="PANTHER" id="PTHR46890">
    <property type="entry name" value="NON-LTR RETROLELEMENT REVERSE TRANSCRIPTASE-LIKE PROTEIN-RELATED"/>
    <property type="match status" value="1"/>
</dbReference>
<reference evidence="2" key="3">
    <citation type="submission" date="2022-06" db="UniProtKB">
        <authorList>
            <consortium name="EnsemblPlants"/>
        </authorList>
    </citation>
    <scope>IDENTIFICATION</scope>
</reference>
<dbReference type="Proteomes" id="UP000015106">
    <property type="component" value="Chromosome 6"/>
</dbReference>